<dbReference type="AlphaFoldDB" id="A0A2T7PQE3"/>
<evidence type="ECO:0000313" key="2">
    <source>
        <dbReference type="Proteomes" id="UP000245119"/>
    </source>
</evidence>
<accession>A0A2T7PQE3</accession>
<protein>
    <recommendedName>
        <fullName evidence="3">Chitin-binding type-2 domain-containing protein</fullName>
    </recommendedName>
</protein>
<gene>
    <name evidence="1" type="ORF">C0Q70_02601</name>
</gene>
<dbReference type="Proteomes" id="UP000245119">
    <property type="component" value="Linkage Group LG2"/>
</dbReference>
<sequence length="162" mass="18657">MPDEKEVEVLRSVEDVKVEDNGEDWQARLTWWHRTGKPLRVEVRGNLLKSPTQRLEDTTKKCDPDAQVEQFKATGSEPDNMHAGVEVTYDVSKVKSPSHLPDNMDEMPIEAIFYPDYQEYEFQCPTVFGIYSDPLDCTRFYQCVWLVAFHHVCGPARCGTTI</sequence>
<organism evidence="1 2">
    <name type="scientific">Pomacea canaliculata</name>
    <name type="common">Golden apple snail</name>
    <dbReference type="NCBI Taxonomy" id="400727"/>
    <lineage>
        <taxon>Eukaryota</taxon>
        <taxon>Metazoa</taxon>
        <taxon>Spiralia</taxon>
        <taxon>Lophotrochozoa</taxon>
        <taxon>Mollusca</taxon>
        <taxon>Gastropoda</taxon>
        <taxon>Caenogastropoda</taxon>
        <taxon>Architaenioglossa</taxon>
        <taxon>Ampullarioidea</taxon>
        <taxon>Ampullariidae</taxon>
        <taxon>Pomacea</taxon>
    </lineage>
</organism>
<evidence type="ECO:0000313" key="1">
    <source>
        <dbReference type="EMBL" id="PVD35638.1"/>
    </source>
</evidence>
<reference evidence="1 2" key="1">
    <citation type="submission" date="2018-04" db="EMBL/GenBank/DDBJ databases">
        <title>The genome of golden apple snail Pomacea canaliculata provides insight into stress tolerance and invasive adaptation.</title>
        <authorList>
            <person name="Liu C."/>
            <person name="Liu B."/>
            <person name="Ren Y."/>
            <person name="Zhang Y."/>
            <person name="Wang H."/>
            <person name="Li S."/>
            <person name="Jiang F."/>
            <person name="Yin L."/>
            <person name="Zhang G."/>
            <person name="Qian W."/>
            <person name="Fan W."/>
        </authorList>
    </citation>
    <scope>NUCLEOTIDE SEQUENCE [LARGE SCALE GENOMIC DNA]</scope>
    <source>
        <strain evidence="1">SZHN2017</strain>
        <tissue evidence="1">Muscle</tissue>
    </source>
</reference>
<dbReference type="EMBL" id="PZQS01000002">
    <property type="protein sequence ID" value="PVD35638.1"/>
    <property type="molecule type" value="Genomic_DNA"/>
</dbReference>
<comment type="caution">
    <text evidence="1">The sequence shown here is derived from an EMBL/GenBank/DDBJ whole genome shotgun (WGS) entry which is preliminary data.</text>
</comment>
<name>A0A2T7PQE3_POMCA</name>
<evidence type="ECO:0008006" key="3">
    <source>
        <dbReference type="Google" id="ProtNLM"/>
    </source>
</evidence>
<proteinExistence type="predicted"/>
<keyword evidence="2" id="KW-1185">Reference proteome</keyword>